<keyword evidence="5" id="KW-1185">Reference proteome</keyword>
<dbReference type="PANTHER" id="PTHR31286">
    <property type="entry name" value="GLYCINE-RICH CELL WALL STRUCTURAL PROTEIN 1.8-LIKE"/>
    <property type="match status" value="1"/>
</dbReference>
<name>A0AAV2FPX5_9ROSI</name>
<evidence type="ECO:0000313" key="4">
    <source>
        <dbReference type="EMBL" id="CAL1400384.1"/>
    </source>
</evidence>
<dbReference type="GO" id="GO:0008270">
    <property type="term" value="F:zinc ion binding"/>
    <property type="evidence" value="ECO:0007669"/>
    <property type="project" value="UniProtKB-KW"/>
</dbReference>
<dbReference type="AlphaFoldDB" id="A0AAV2FPX5"/>
<evidence type="ECO:0000313" key="5">
    <source>
        <dbReference type="Proteomes" id="UP001497516"/>
    </source>
</evidence>
<accession>A0AAV2FPX5</accession>
<evidence type="ECO:0000256" key="2">
    <source>
        <dbReference type="SAM" id="MobiDB-lite"/>
    </source>
</evidence>
<protein>
    <recommendedName>
        <fullName evidence="3">CCHC-type domain-containing protein</fullName>
    </recommendedName>
</protein>
<sequence length="670" mass="72619">MAKVAEEQVVQFSFEEVQSTRVRAARTLLGRLFTNDPITTMEVREGLLDAWKIRGHLKVTRTKHGLFEIVLPNEEAKKWALSRNPWIIKDRLLTLRPWAPAIPKGIFEEMAKAPFRVQLWGVPDDCRTKLFGQKMMAAAVGQVLESGIFACKETGEHFIKVNTVIDFSKSLRSQVMAIGDDGEGFWVRLKYEFLPSFCFHCGRVGHARRDCDFASPQGQERFGPHMATKRVGRKIYEEEDDARPLGGARRSVWINRQHRNQSVGGRNDAGVGGQNFVQNVVKVEPLVPAEEAGGSRALGDQPAHQGQGSGKMPSDRGSPRGFLLNRSPKIRLGSGRLKQQGKRGQKKTGADAAACSQSVAAPRPCSVPPPGGEQPNAIWEETRRRRLILDNDSDDDMADGIPMAAPEALLQPEQVMTSADPVVFSLPKETVAVKPLKKGTRRGKQQPVQKPSTNQAGGAAIDGGPQRVSSGGKRTLRKGKARAAEQVQGGRDSPQGKANLAVYEDDVVPSAAAEGSHPRIAMVKTGEGAVVASGSEESGDDNHCFIIRKRSPRAALTMAEVSTKGRVGQVVAAFEAGLSIEDEIGEPSMTSEAGGADVTGEKNLTGVDAAILDEYGSNLLNPPSGLHKRPLEAVEGEMGAPPTPKKQFVEMEDVTEKVEEASLEWPQPVK</sequence>
<dbReference type="PANTHER" id="PTHR31286:SF180">
    <property type="entry name" value="OS10G0362600 PROTEIN"/>
    <property type="match status" value="1"/>
</dbReference>
<feature type="region of interest" description="Disordered" evidence="2">
    <location>
        <begin position="292"/>
        <end position="376"/>
    </location>
</feature>
<dbReference type="InterPro" id="IPR025558">
    <property type="entry name" value="DUF4283"/>
</dbReference>
<reference evidence="4 5" key="1">
    <citation type="submission" date="2024-04" db="EMBL/GenBank/DDBJ databases">
        <authorList>
            <person name="Fracassetti M."/>
        </authorList>
    </citation>
    <scope>NUCLEOTIDE SEQUENCE [LARGE SCALE GENOMIC DNA]</scope>
</reference>
<gene>
    <name evidence="4" type="ORF">LTRI10_LOCUS40518</name>
</gene>
<feature type="region of interest" description="Disordered" evidence="2">
    <location>
        <begin position="434"/>
        <end position="498"/>
    </location>
</feature>
<dbReference type="InterPro" id="IPR025836">
    <property type="entry name" value="Zn_knuckle_CX2CX4HX4C"/>
</dbReference>
<dbReference type="InterPro" id="IPR040256">
    <property type="entry name" value="At4g02000-like"/>
</dbReference>
<dbReference type="Proteomes" id="UP001497516">
    <property type="component" value="Chromosome 7"/>
</dbReference>
<dbReference type="InterPro" id="IPR001878">
    <property type="entry name" value="Znf_CCHC"/>
</dbReference>
<feature type="domain" description="CCHC-type" evidence="3">
    <location>
        <begin position="198"/>
        <end position="211"/>
    </location>
</feature>
<feature type="region of interest" description="Disordered" evidence="2">
    <location>
        <begin position="249"/>
        <end position="271"/>
    </location>
</feature>
<evidence type="ECO:0000256" key="1">
    <source>
        <dbReference type="PROSITE-ProRule" id="PRU00047"/>
    </source>
</evidence>
<evidence type="ECO:0000259" key="3">
    <source>
        <dbReference type="PROSITE" id="PS50158"/>
    </source>
</evidence>
<keyword evidence="1" id="KW-0479">Metal-binding</keyword>
<dbReference type="Pfam" id="PF14392">
    <property type="entry name" value="zf-CCHC_4"/>
    <property type="match status" value="1"/>
</dbReference>
<dbReference type="Pfam" id="PF14111">
    <property type="entry name" value="DUF4283"/>
    <property type="match status" value="1"/>
</dbReference>
<dbReference type="EMBL" id="OZ034820">
    <property type="protein sequence ID" value="CAL1400384.1"/>
    <property type="molecule type" value="Genomic_DNA"/>
</dbReference>
<feature type="compositionally biased region" description="Low complexity" evidence="2">
    <location>
        <begin position="350"/>
        <end position="361"/>
    </location>
</feature>
<dbReference type="GO" id="GO:0003676">
    <property type="term" value="F:nucleic acid binding"/>
    <property type="evidence" value="ECO:0007669"/>
    <property type="project" value="InterPro"/>
</dbReference>
<proteinExistence type="predicted"/>
<dbReference type="PROSITE" id="PS50158">
    <property type="entry name" value="ZF_CCHC"/>
    <property type="match status" value="1"/>
</dbReference>
<keyword evidence="1" id="KW-0862">Zinc</keyword>
<feature type="compositionally biased region" description="Polar residues" evidence="2">
    <location>
        <begin position="446"/>
        <end position="456"/>
    </location>
</feature>
<feature type="compositionally biased region" description="Basic residues" evidence="2">
    <location>
        <begin position="435"/>
        <end position="444"/>
    </location>
</feature>
<organism evidence="4 5">
    <name type="scientific">Linum trigynum</name>
    <dbReference type="NCBI Taxonomy" id="586398"/>
    <lineage>
        <taxon>Eukaryota</taxon>
        <taxon>Viridiplantae</taxon>
        <taxon>Streptophyta</taxon>
        <taxon>Embryophyta</taxon>
        <taxon>Tracheophyta</taxon>
        <taxon>Spermatophyta</taxon>
        <taxon>Magnoliopsida</taxon>
        <taxon>eudicotyledons</taxon>
        <taxon>Gunneridae</taxon>
        <taxon>Pentapetalae</taxon>
        <taxon>rosids</taxon>
        <taxon>fabids</taxon>
        <taxon>Malpighiales</taxon>
        <taxon>Linaceae</taxon>
        <taxon>Linum</taxon>
    </lineage>
</organism>
<keyword evidence="1" id="KW-0863">Zinc-finger</keyword>